<gene>
    <name evidence="5" type="ORF">LPB04_04090</name>
</gene>
<dbReference type="PANTHER" id="PTHR45138:SF9">
    <property type="entry name" value="DIGUANYLATE CYCLASE DGCM-RELATED"/>
    <property type="match status" value="1"/>
</dbReference>
<feature type="transmembrane region" description="Helical" evidence="3">
    <location>
        <begin position="162"/>
        <end position="180"/>
    </location>
</feature>
<accession>A0A7L9U6J6</accession>
<feature type="transmembrane region" description="Helical" evidence="3">
    <location>
        <begin position="53"/>
        <end position="71"/>
    </location>
</feature>
<dbReference type="EC" id="2.7.7.65" evidence="1"/>
<dbReference type="Pfam" id="PF00990">
    <property type="entry name" value="GGDEF"/>
    <property type="match status" value="1"/>
</dbReference>
<dbReference type="GO" id="GO:1902201">
    <property type="term" value="P:negative regulation of bacterial-type flagellum-dependent cell motility"/>
    <property type="evidence" value="ECO:0007669"/>
    <property type="project" value="TreeGrafter"/>
</dbReference>
<dbReference type="RefSeq" id="WP_193687490.1">
    <property type="nucleotide sequence ID" value="NZ_CP062941.1"/>
</dbReference>
<dbReference type="Proteomes" id="UP000593875">
    <property type="component" value="Chromosome"/>
</dbReference>
<feature type="transmembrane region" description="Helical" evidence="3">
    <location>
        <begin position="83"/>
        <end position="102"/>
    </location>
</feature>
<feature type="transmembrane region" description="Helical" evidence="3">
    <location>
        <begin position="21"/>
        <end position="41"/>
    </location>
</feature>
<dbReference type="CDD" id="cd01949">
    <property type="entry name" value="GGDEF"/>
    <property type="match status" value="1"/>
</dbReference>
<dbReference type="SUPFAM" id="SSF55073">
    <property type="entry name" value="Nucleotide cyclase"/>
    <property type="match status" value="1"/>
</dbReference>
<dbReference type="GO" id="GO:0052621">
    <property type="term" value="F:diguanylate cyclase activity"/>
    <property type="evidence" value="ECO:0007669"/>
    <property type="project" value="UniProtKB-EC"/>
</dbReference>
<dbReference type="FunFam" id="3.30.70.270:FF:000001">
    <property type="entry name" value="Diguanylate cyclase domain protein"/>
    <property type="match status" value="1"/>
</dbReference>
<keyword evidence="6" id="KW-1185">Reference proteome</keyword>
<dbReference type="SMART" id="SM00267">
    <property type="entry name" value="GGDEF"/>
    <property type="match status" value="1"/>
</dbReference>
<evidence type="ECO:0000256" key="1">
    <source>
        <dbReference type="ARBA" id="ARBA00012528"/>
    </source>
</evidence>
<evidence type="ECO:0000313" key="6">
    <source>
        <dbReference type="Proteomes" id="UP000593875"/>
    </source>
</evidence>
<dbReference type="Gene3D" id="3.30.70.270">
    <property type="match status" value="1"/>
</dbReference>
<name>A0A7L9U6J6_9BURK</name>
<protein>
    <recommendedName>
        <fullName evidence="1">diguanylate cyclase</fullName>
        <ecNumber evidence="1">2.7.7.65</ecNumber>
    </recommendedName>
</protein>
<evidence type="ECO:0000259" key="4">
    <source>
        <dbReference type="PROSITE" id="PS50887"/>
    </source>
</evidence>
<proteinExistence type="predicted"/>
<sequence length="378" mass="41433">MNALRRLAALLCGIDPGMRRMLQYWAATWVLYVICIVLLSLQVAHGLSDPDAARGLMAFGACGALSFYGLIRANGVFKLAPDQLAVAQAAFSLVCAIWAYAISGPLRAAMLTMTVVIIVFCMFALRPRQTLMLSATAIAGMGTAMWWLQAHDPLRFPPITELLTFGYLAGALVSTALLSGEMSKLRSRTKRQKRELSDALETIKVLATVDELTSLINRRHMNEVLEREERRHAPGADTCIALLDIDFFKQVNDRYGHATGDAVLRVFSATARAALRANDVLARWGGEEFLLLLPDAAPDDARAVLQRMAEQVRAMTVPGLDGRQITFSAGLAKRRADEPFADTISRADKALYQAKEAGRDRIALAPADIAPERRYGSR</sequence>
<comment type="catalytic activity">
    <reaction evidence="2">
        <text>2 GTP = 3',3'-c-di-GMP + 2 diphosphate</text>
        <dbReference type="Rhea" id="RHEA:24898"/>
        <dbReference type="ChEBI" id="CHEBI:33019"/>
        <dbReference type="ChEBI" id="CHEBI:37565"/>
        <dbReference type="ChEBI" id="CHEBI:58805"/>
        <dbReference type="EC" id="2.7.7.65"/>
    </reaction>
</comment>
<keyword evidence="3" id="KW-1133">Transmembrane helix</keyword>
<dbReference type="NCBIfam" id="TIGR00254">
    <property type="entry name" value="GGDEF"/>
    <property type="match status" value="1"/>
</dbReference>
<evidence type="ECO:0000256" key="2">
    <source>
        <dbReference type="ARBA" id="ARBA00034247"/>
    </source>
</evidence>
<dbReference type="PANTHER" id="PTHR45138">
    <property type="entry name" value="REGULATORY COMPONENTS OF SENSORY TRANSDUCTION SYSTEM"/>
    <property type="match status" value="1"/>
</dbReference>
<feature type="domain" description="GGDEF" evidence="4">
    <location>
        <begin position="236"/>
        <end position="367"/>
    </location>
</feature>
<dbReference type="KEGG" id="mlir:LPB04_04090"/>
<evidence type="ECO:0000313" key="5">
    <source>
        <dbReference type="EMBL" id="QOL50500.1"/>
    </source>
</evidence>
<dbReference type="InterPro" id="IPR050469">
    <property type="entry name" value="Diguanylate_Cyclase"/>
</dbReference>
<keyword evidence="3" id="KW-0472">Membrane</keyword>
<dbReference type="GO" id="GO:0043709">
    <property type="term" value="P:cell adhesion involved in single-species biofilm formation"/>
    <property type="evidence" value="ECO:0007669"/>
    <property type="project" value="TreeGrafter"/>
</dbReference>
<feature type="transmembrane region" description="Helical" evidence="3">
    <location>
        <begin position="132"/>
        <end position="150"/>
    </location>
</feature>
<dbReference type="GO" id="GO:0005886">
    <property type="term" value="C:plasma membrane"/>
    <property type="evidence" value="ECO:0007669"/>
    <property type="project" value="TreeGrafter"/>
</dbReference>
<dbReference type="PROSITE" id="PS50887">
    <property type="entry name" value="GGDEF"/>
    <property type="match status" value="1"/>
</dbReference>
<evidence type="ECO:0000256" key="3">
    <source>
        <dbReference type="SAM" id="Phobius"/>
    </source>
</evidence>
<feature type="transmembrane region" description="Helical" evidence="3">
    <location>
        <begin position="108"/>
        <end position="125"/>
    </location>
</feature>
<keyword evidence="3" id="KW-0812">Transmembrane</keyword>
<dbReference type="InterPro" id="IPR029787">
    <property type="entry name" value="Nucleotide_cyclase"/>
</dbReference>
<dbReference type="InterPro" id="IPR000160">
    <property type="entry name" value="GGDEF_dom"/>
</dbReference>
<dbReference type="EMBL" id="CP062941">
    <property type="protein sequence ID" value="QOL50500.1"/>
    <property type="molecule type" value="Genomic_DNA"/>
</dbReference>
<dbReference type="AlphaFoldDB" id="A0A7L9U6J6"/>
<dbReference type="InterPro" id="IPR043128">
    <property type="entry name" value="Rev_trsase/Diguanyl_cyclase"/>
</dbReference>
<reference evidence="5 6" key="1">
    <citation type="submission" date="2020-10" db="EMBL/GenBank/DDBJ databases">
        <title>Genome sequencing of Massilia sp. LPB0304.</title>
        <authorList>
            <person name="Kim J."/>
        </authorList>
    </citation>
    <scope>NUCLEOTIDE SEQUENCE [LARGE SCALE GENOMIC DNA]</scope>
    <source>
        <strain evidence="5 6">LPB0304</strain>
    </source>
</reference>
<organism evidence="5 6">
    <name type="scientific">Massilia litorea</name>
    <dbReference type="NCBI Taxonomy" id="2769491"/>
    <lineage>
        <taxon>Bacteria</taxon>
        <taxon>Pseudomonadati</taxon>
        <taxon>Pseudomonadota</taxon>
        <taxon>Betaproteobacteria</taxon>
        <taxon>Burkholderiales</taxon>
        <taxon>Oxalobacteraceae</taxon>
        <taxon>Telluria group</taxon>
        <taxon>Massilia</taxon>
    </lineage>
</organism>